<dbReference type="SUPFAM" id="SSF116734">
    <property type="entry name" value="DNA methylase specificity domain"/>
    <property type="match status" value="1"/>
</dbReference>
<dbReference type="PANTHER" id="PTHR42998">
    <property type="entry name" value="TYPE I RESTRICTION ENZYME HINDVIIP M PROTEIN-RELATED"/>
    <property type="match status" value="1"/>
</dbReference>
<dbReference type="PANTHER" id="PTHR42998:SF1">
    <property type="entry name" value="TYPE I RESTRICTION ENZYME HINDI METHYLASE SUBUNIT"/>
    <property type="match status" value="1"/>
</dbReference>
<dbReference type="PRINTS" id="PR00507">
    <property type="entry name" value="N12N6MTFRASE"/>
</dbReference>
<proteinExistence type="predicted"/>
<evidence type="ECO:0000259" key="4">
    <source>
        <dbReference type="Pfam" id="PF13588"/>
    </source>
</evidence>
<dbReference type="AlphaFoldDB" id="A0A1L7CWU1"/>
<dbReference type="InterPro" id="IPR029063">
    <property type="entry name" value="SAM-dependent_MTases_sf"/>
</dbReference>
<dbReference type="Proteomes" id="UP000185469">
    <property type="component" value="Chromosome"/>
</dbReference>
<evidence type="ECO:0000256" key="1">
    <source>
        <dbReference type="ARBA" id="ARBA00022747"/>
    </source>
</evidence>
<dbReference type="InterPro" id="IPR029464">
    <property type="entry name" value="HSDR_N"/>
</dbReference>
<dbReference type="Gene3D" id="3.40.50.150">
    <property type="entry name" value="Vaccinia Virus protein VP39"/>
    <property type="match status" value="1"/>
</dbReference>
<protein>
    <submittedName>
        <fullName evidence="5">Uncharacterized protein</fullName>
    </submittedName>
</protein>
<dbReference type="Pfam" id="PF13588">
    <property type="entry name" value="HSDR_N_2"/>
    <property type="match status" value="1"/>
</dbReference>
<sequence>MESVQPYLKYLVEDLGYPPECIQSHPQWRVKTRPSDNQKSVPVDIAVFRDARKLPDDLIMIVECKRKGANPEDSHDRQIFNYLNWSSAVIGTWTNGETRLNWVKEQVNGQLDYRELPTVPRYGESLEEVGRYRRDQLTKPRNLQQVFRAIRAHLAGNARGTTRDEAIATEMINLIFCKIYDEMYTKPQELVEFRAATGESEAEVHERITSLFDNVRTMYNDVFSENDTLALDPASVKFVVGELQTFCLTEAGRDAVGEAFEVFIGGTLKGEQGQFFTPRNVIRLMVQLTNPGKDHLVIDPACGAGGFLIETLRQKWNAIDRLGRENGWKELSIAKEKTACAMKTIHGLDKDDFLVKVAKAYMAIMGDGKGNIFSEDSLEKPDNWRNASRFVQLNNYDIVLANPPFGKEIKVRGADKLSQFRLAHKWRGRQEVEPSTLLQECNPQVLFVERCLQLAKPGGYVGIILPEIYFHGPSVQNVREVLLGENNVVALIDLPHNTFRPFNNAKCVAAIVQKGVKQQEFIKMVVAQEMGHDHLGRPIFRMGGPAGGQGAPIWDDITDAADALEAGVHSDLVFEVSATELAREDIWVPRYYWHGFNEDVSLPSSYPAEWITIQELEDRGIISTRPGHGSPKSAFKGRGKFTYARVKDIVNWEIYRDPTSAISEDVARDFTDKFRLEPLDVVYVSRGSYRIGDVALVGPNDVDTILTRELHVLRVLEDNALGMTPYYLLYLLTTPQVKLQTQARVFLDTTLPNIGDRYKSIRLPIAKDKVIRKELSEKVRSAVEARWIAMEDIRELLQEESFD</sequence>
<gene>
    <name evidence="5" type="ORF">CSPHI_03445</name>
</gene>
<feature type="domain" description="DNA methylase adenine-specific" evidence="3">
    <location>
        <begin position="253"/>
        <end position="525"/>
    </location>
</feature>
<evidence type="ECO:0000256" key="2">
    <source>
        <dbReference type="ARBA" id="ARBA00023125"/>
    </source>
</evidence>
<organism evidence="5 6">
    <name type="scientific">Corynebacterium sphenisci DSM 44792</name>
    <dbReference type="NCBI Taxonomy" id="1437874"/>
    <lineage>
        <taxon>Bacteria</taxon>
        <taxon>Bacillati</taxon>
        <taxon>Actinomycetota</taxon>
        <taxon>Actinomycetes</taxon>
        <taxon>Mycobacteriales</taxon>
        <taxon>Corynebacteriaceae</taxon>
        <taxon>Corynebacterium</taxon>
    </lineage>
</organism>
<feature type="domain" description="Type I restriction enzyme R protein N-terminal" evidence="4">
    <location>
        <begin position="5"/>
        <end position="120"/>
    </location>
</feature>
<keyword evidence="1" id="KW-0680">Restriction system</keyword>
<dbReference type="InterPro" id="IPR052916">
    <property type="entry name" value="Type-I_RE_MTase_Subunit"/>
</dbReference>
<dbReference type="GO" id="GO:0008170">
    <property type="term" value="F:N-methyltransferase activity"/>
    <property type="evidence" value="ECO:0007669"/>
    <property type="project" value="InterPro"/>
</dbReference>
<dbReference type="REBASE" id="182340">
    <property type="entry name" value="M.Csp44792ORF3445P"/>
</dbReference>
<dbReference type="InterPro" id="IPR003356">
    <property type="entry name" value="DNA_methylase_A-5"/>
</dbReference>
<evidence type="ECO:0000313" key="6">
    <source>
        <dbReference type="Proteomes" id="UP000185469"/>
    </source>
</evidence>
<keyword evidence="2" id="KW-0238">DNA-binding</keyword>
<reference evidence="5 6" key="1">
    <citation type="submission" date="2014-08" db="EMBL/GenBank/DDBJ databases">
        <title>Complete genome sequence of Corynebacterium sphenisci CECT 5990(T) (=DSM 44792(T)), isolated from healthy wild penguins.</title>
        <authorList>
            <person name="Ruckert C."/>
            <person name="Albersmeier A."/>
            <person name="Winkler A."/>
            <person name="Kalinowski J."/>
        </authorList>
    </citation>
    <scope>NUCLEOTIDE SEQUENCE [LARGE SCALE GENOMIC DNA]</scope>
    <source>
        <strain evidence="5 6">DSM 44792</strain>
    </source>
</reference>
<dbReference type="Pfam" id="PF02384">
    <property type="entry name" value="N6_Mtase"/>
    <property type="match status" value="1"/>
</dbReference>
<dbReference type="EMBL" id="CP009248">
    <property type="protein sequence ID" value="APT90281.1"/>
    <property type="molecule type" value="Genomic_DNA"/>
</dbReference>
<dbReference type="Gene3D" id="3.90.220.20">
    <property type="entry name" value="DNA methylase specificity domains"/>
    <property type="match status" value="1"/>
</dbReference>
<dbReference type="SUPFAM" id="SSF53335">
    <property type="entry name" value="S-adenosyl-L-methionine-dependent methyltransferases"/>
    <property type="match status" value="1"/>
</dbReference>
<dbReference type="KEGG" id="csph:CSPHI_03445"/>
<accession>A0A1L7CWU1</accession>
<keyword evidence="6" id="KW-1185">Reference proteome</keyword>
<evidence type="ECO:0000259" key="3">
    <source>
        <dbReference type="Pfam" id="PF02384"/>
    </source>
</evidence>
<evidence type="ECO:0000313" key="5">
    <source>
        <dbReference type="EMBL" id="APT90281.1"/>
    </source>
</evidence>
<dbReference type="GO" id="GO:0009307">
    <property type="term" value="P:DNA restriction-modification system"/>
    <property type="evidence" value="ECO:0007669"/>
    <property type="project" value="UniProtKB-KW"/>
</dbReference>
<dbReference type="InterPro" id="IPR044946">
    <property type="entry name" value="Restrct_endonuc_typeI_TRD_sf"/>
</dbReference>
<name>A0A1L7CWU1_9CORY</name>
<dbReference type="GO" id="GO:0003677">
    <property type="term" value="F:DNA binding"/>
    <property type="evidence" value="ECO:0007669"/>
    <property type="project" value="UniProtKB-KW"/>
</dbReference>